<evidence type="ECO:0000256" key="4">
    <source>
        <dbReference type="ARBA" id="ARBA00023136"/>
    </source>
</evidence>
<dbReference type="VEuPathDB" id="FungiDB:FVEG_10715"/>
<evidence type="ECO:0000256" key="1">
    <source>
        <dbReference type="ARBA" id="ARBA00004141"/>
    </source>
</evidence>
<dbReference type="eggNOG" id="KOG1287">
    <property type="taxonomic scope" value="Eukaryota"/>
</dbReference>
<organism evidence="6 7">
    <name type="scientific">Gibberella moniliformis (strain M3125 / FGSC 7600)</name>
    <name type="common">Maize ear and stalk rot fungus</name>
    <name type="synonym">Fusarium verticillioides</name>
    <dbReference type="NCBI Taxonomy" id="334819"/>
    <lineage>
        <taxon>Eukaryota</taxon>
        <taxon>Fungi</taxon>
        <taxon>Dikarya</taxon>
        <taxon>Ascomycota</taxon>
        <taxon>Pezizomycotina</taxon>
        <taxon>Sordariomycetes</taxon>
        <taxon>Hypocreomycetidae</taxon>
        <taxon>Hypocreales</taxon>
        <taxon>Nectriaceae</taxon>
        <taxon>Fusarium</taxon>
        <taxon>Fusarium fujikuroi species complex</taxon>
    </lineage>
</organism>
<dbReference type="KEGG" id="fvr:FVEG_10715"/>
<dbReference type="STRING" id="334819.W7MVK6"/>
<evidence type="ECO:0000256" key="3">
    <source>
        <dbReference type="ARBA" id="ARBA00022989"/>
    </source>
</evidence>
<dbReference type="GeneID" id="30068283"/>
<dbReference type="RefSeq" id="XP_018758040.1">
    <property type="nucleotide sequence ID" value="XM_018899878.1"/>
</dbReference>
<feature type="transmembrane region" description="Helical" evidence="5">
    <location>
        <begin position="132"/>
        <end position="159"/>
    </location>
</feature>
<evidence type="ECO:0000313" key="7">
    <source>
        <dbReference type="Proteomes" id="UP000009096"/>
    </source>
</evidence>
<feature type="transmembrane region" description="Helical" evidence="5">
    <location>
        <begin position="40"/>
        <end position="62"/>
    </location>
</feature>
<comment type="subcellular location">
    <subcellularLocation>
        <location evidence="1">Membrane</location>
        <topology evidence="1">Multi-pass membrane protein</topology>
    </subcellularLocation>
</comment>
<evidence type="ECO:0000256" key="2">
    <source>
        <dbReference type="ARBA" id="ARBA00022692"/>
    </source>
</evidence>
<proteinExistence type="predicted"/>
<evidence type="ECO:0000313" key="6">
    <source>
        <dbReference type="EMBL" id="EWG51849.1"/>
    </source>
</evidence>
<dbReference type="InterPro" id="IPR002293">
    <property type="entry name" value="AA/rel_permease1"/>
</dbReference>
<dbReference type="Proteomes" id="UP000009096">
    <property type="component" value="Chromosome 11"/>
</dbReference>
<dbReference type="GO" id="GO:0022857">
    <property type="term" value="F:transmembrane transporter activity"/>
    <property type="evidence" value="ECO:0007669"/>
    <property type="project" value="InterPro"/>
</dbReference>
<dbReference type="GO" id="GO:0016020">
    <property type="term" value="C:membrane"/>
    <property type="evidence" value="ECO:0007669"/>
    <property type="project" value="UniProtKB-SubCell"/>
</dbReference>
<reference evidence="6 7" key="1">
    <citation type="journal article" date="2010" name="Nature">
        <title>Comparative genomics reveals mobile pathogenicity chromosomes in Fusarium.</title>
        <authorList>
            <person name="Ma L.J."/>
            <person name="van der Does H.C."/>
            <person name="Borkovich K.A."/>
            <person name="Coleman J.J."/>
            <person name="Daboussi M.J."/>
            <person name="Di Pietro A."/>
            <person name="Dufresne M."/>
            <person name="Freitag M."/>
            <person name="Grabherr M."/>
            <person name="Henrissat B."/>
            <person name="Houterman P.M."/>
            <person name="Kang S."/>
            <person name="Shim W.B."/>
            <person name="Woloshuk C."/>
            <person name="Xie X."/>
            <person name="Xu J.R."/>
            <person name="Antoniw J."/>
            <person name="Baker S.E."/>
            <person name="Bluhm B.H."/>
            <person name="Breakspear A."/>
            <person name="Brown D.W."/>
            <person name="Butchko R.A."/>
            <person name="Chapman S."/>
            <person name="Coulson R."/>
            <person name="Coutinho P.M."/>
            <person name="Danchin E.G."/>
            <person name="Diener A."/>
            <person name="Gale L.R."/>
            <person name="Gardiner D.M."/>
            <person name="Goff S."/>
            <person name="Hammond-Kosack K.E."/>
            <person name="Hilburn K."/>
            <person name="Hua-Van A."/>
            <person name="Jonkers W."/>
            <person name="Kazan K."/>
            <person name="Kodira C.D."/>
            <person name="Koehrsen M."/>
            <person name="Kumar L."/>
            <person name="Lee Y.H."/>
            <person name="Li L."/>
            <person name="Manners J.M."/>
            <person name="Miranda-Saavedra D."/>
            <person name="Mukherjee M."/>
            <person name="Park G."/>
            <person name="Park J."/>
            <person name="Park S.Y."/>
            <person name="Proctor R.H."/>
            <person name="Regev A."/>
            <person name="Ruiz-Roldan M.C."/>
            <person name="Sain D."/>
            <person name="Sakthikumar S."/>
            <person name="Sykes S."/>
            <person name="Schwartz D.C."/>
            <person name="Turgeon B.G."/>
            <person name="Wapinski I."/>
            <person name="Yoder O."/>
            <person name="Young S."/>
            <person name="Zeng Q."/>
            <person name="Zhou S."/>
            <person name="Galagan J."/>
            <person name="Cuomo C.A."/>
            <person name="Kistler H.C."/>
            <person name="Rep M."/>
        </authorList>
    </citation>
    <scope>NUCLEOTIDE SEQUENCE [LARGE SCALE GENOMIC DNA]</scope>
    <source>
        <strain evidence="7">M3125 / FGSC 7600</strain>
    </source>
</reference>
<dbReference type="Pfam" id="PF13520">
    <property type="entry name" value="AA_permease_2"/>
    <property type="match status" value="1"/>
</dbReference>
<keyword evidence="4 5" id="KW-0472">Membrane</keyword>
<dbReference type="EMBL" id="CM000588">
    <property type="protein sequence ID" value="EWG51849.1"/>
    <property type="molecule type" value="Genomic_DNA"/>
</dbReference>
<keyword evidence="2 5" id="KW-0812">Transmembrane</keyword>
<dbReference type="HOGENOM" id="CLU_121497_0_0_1"/>
<dbReference type="AlphaFoldDB" id="W7MVK6"/>
<name>W7MVK6_GIBM7</name>
<feature type="transmembrane region" description="Helical" evidence="5">
    <location>
        <begin position="97"/>
        <end position="120"/>
    </location>
</feature>
<dbReference type="EMBL" id="DS022256">
    <property type="protein sequence ID" value="EWG51849.1"/>
    <property type="molecule type" value="Genomic_DNA"/>
</dbReference>
<keyword evidence="3 5" id="KW-1133">Transmembrane helix</keyword>
<keyword evidence="7" id="KW-1185">Reference proteome</keyword>
<protein>
    <submittedName>
        <fullName evidence="6">Uncharacterized protein</fullName>
    </submittedName>
</protein>
<sequence>MAVIVGLSRRLRECGRQGVLPWTPFWVSNKPFGTPLGPYFTTWAIAALMILVIPSVDAFNYATWVSIRVRLSILPWPWGSTLCAGARKRANLPAPEFKAWHVLVVFNIPVQLFVIIIPWYPPEGGMYAVDVSFWYATYVVTGIGILISCGVYCYFWAFLLPKWKGYRL</sequence>
<accession>W7MVK6</accession>
<evidence type="ECO:0000256" key="5">
    <source>
        <dbReference type="SAM" id="Phobius"/>
    </source>
</evidence>
<dbReference type="OMA" id="SILPWPW"/>
<gene>
    <name evidence="6" type="ORF">FVEG_10715</name>
</gene>